<dbReference type="Proteomes" id="UP001177023">
    <property type="component" value="Unassembled WGS sequence"/>
</dbReference>
<dbReference type="InterPro" id="IPR016181">
    <property type="entry name" value="Acyl_CoA_acyltransferase"/>
</dbReference>
<name>A0AA36DH10_9BILA</name>
<gene>
    <name evidence="3" type="ORF">MSPICULIGERA_LOCUS24202</name>
    <name evidence="2" type="ORF">MSPICULIGERA_LOCUS6947</name>
</gene>
<evidence type="ECO:0000313" key="2">
    <source>
        <dbReference type="EMBL" id="CAJ0568428.1"/>
    </source>
</evidence>
<dbReference type="EMBL" id="CATQJA010002707">
    <property type="protein sequence ID" value="CAJ0586195.1"/>
    <property type="molecule type" value="Genomic_DNA"/>
</dbReference>
<accession>A0AA36DH10</accession>
<protein>
    <recommendedName>
        <fullName evidence="1">Glycine N-acyltransferase-like protein</fullName>
        <ecNumber evidence="1">2.3.1.-</ecNumber>
    </recommendedName>
</protein>
<dbReference type="PANTHER" id="PTHR15298:SF1">
    <property type="entry name" value="GLYCINE N-ACYLTRANSFERASE-LIKE PROTEIN"/>
    <property type="match status" value="1"/>
</dbReference>
<keyword evidence="4" id="KW-1185">Reference proteome</keyword>
<dbReference type="EMBL" id="CATQJA010001737">
    <property type="protein sequence ID" value="CAJ0568428.1"/>
    <property type="molecule type" value="Genomic_DNA"/>
</dbReference>
<evidence type="ECO:0000256" key="1">
    <source>
        <dbReference type="RuleBase" id="RU368002"/>
    </source>
</evidence>
<reference evidence="3" key="1">
    <citation type="submission" date="2023-06" db="EMBL/GenBank/DDBJ databases">
        <authorList>
            <person name="Delattre M."/>
        </authorList>
    </citation>
    <scope>NUCLEOTIDE SEQUENCE</scope>
    <source>
        <strain evidence="3">AF72</strain>
    </source>
</reference>
<dbReference type="SUPFAM" id="SSF55729">
    <property type="entry name" value="Acyl-CoA N-acyltransferases (Nat)"/>
    <property type="match status" value="1"/>
</dbReference>
<dbReference type="GO" id="GO:0047961">
    <property type="term" value="F:glycine N-acyltransferase activity"/>
    <property type="evidence" value="ECO:0007669"/>
    <property type="project" value="InterPro"/>
</dbReference>
<dbReference type="InterPro" id="IPR010313">
    <property type="entry name" value="Glycine_N-acyltransferase"/>
</dbReference>
<evidence type="ECO:0000313" key="4">
    <source>
        <dbReference type="Proteomes" id="UP001177023"/>
    </source>
</evidence>
<proteinExistence type="inferred from homology"/>
<sequence length="301" mass="34305">MRDIPFIHRYETREALVKAQEATSCFPRMDVISASIAFTLRNMFPTAELEIYSFKGHAATYWLCIQRFSERTALFGCHDGEYEADLYTKGLRQILAQSVLIQGISYSNLGQIFVDEIMIKESLAVLAECGVGHGHQAPYLILVPPSSQPFHKIPPIPHGFTLRPLNANDALYVADTWKYSEEGEEEALKLRFEEPSAALIDDKTGLPVAFCFLEYYGMLSGLWTAPEHRGKGFRNIVFYEMLRRTEEKRGFCPSYSVNDQNSAMLRWIPEEHKLFWPDGSLVKMTYAPIHHDGKFKPPVGI</sequence>
<keyword evidence="1" id="KW-0808">Transferase</keyword>
<keyword evidence="1" id="KW-0012">Acyltransferase</keyword>
<dbReference type="AlphaFoldDB" id="A0AA36DH10"/>
<dbReference type="Gene3D" id="3.40.630.30">
    <property type="match status" value="1"/>
</dbReference>
<feature type="non-terminal residue" evidence="3">
    <location>
        <position position="1"/>
    </location>
</feature>
<dbReference type="PANTHER" id="PTHR15298">
    <property type="entry name" value="L-COA N-ACYLTRANSFERASE-RELATED"/>
    <property type="match status" value="1"/>
</dbReference>
<organism evidence="3 4">
    <name type="scientific">Mesorhabditis spiculigera</name>
    <dbReference type="NCBI Taxonomy" id="96644"/>
    <lineage>
        <taxon>Eukaryota</taxon>
        <taxon>Metazoa</taxon>
        <taxon>Ecdysozoa</taxon>
        <taxon>Nematoda</taxon>
        <taxon>Chromadorea</taxon>
        <taxon>Rhabditida</taxon>
        <taxon>Rhabditina</taxon>
        <taxon>Rhabditomorpha</taxon>
        <taxon>Rhabditoidea</taxon>
        <taxon>Rhabditidae</taxon>
        <taxon>Mesorhabditinae</taxon>
        <taxon>Mesorhabditis</taxon>
    </lineage>
</organism>
<comment type="similarity">
    <text evidence="1">Belongs to the glycine N-acyltransferase family.</text>
</comment>
<dbReference type="EC" id="2.3.1.-" evidence="1"/>
<dbReference type="GO" id="GO:0005739">
    <property type="term" value="C:mitochondrion"/>
    <property type="evidence" value="ECO:0007669"/>
    <property type="project" value="InterPro"/>
</dbReference>
<comment type="caution">
    <text evidence="3">The sequence shown here is derived from an EMBL/GenBank/DDBJ whole genome shotgun (WGS) entry which is preliminary data.</text>
</comment>
<evidence type="ECO:0000313" key="3">
    <source>
        <dbReference type="EMBL" id="CAJ0586195.1"/>
    </source>
</evidence>